<evidence type="ECO:0000313" key="1">
    <source>
        <dbReference type="EMBL" id="VYU02238.1"/>
    </source>
</evidence>
<proteinExistence type="predicted"/>
<protein>
    <submittedName>
        <fullName evidence="1">Uncharacterized protein</fullName>
    </submittedName>
</protein>
<gene>
    <name evidence="1" type="ORF">CBLFYP62_00040</name>
</gene>
<sequence length="50" mass="5725">MIYKIELSESQIETIMNALFGVEADFGDAEEEMKIYKYLESLTGLNPSYV</sequence>
<dbReference type="AlphaFoldDB" id="A0A6N3BHW4"/>
<name>A0A6N3BHW4_CLOBU</name>
<organism evidence="1">
    <name type="scientific">Clostridium butyricum</name>
    <dbReference type="NCBI Taxonomy" id="1492"/>
    <lineage>
        <taxon>Bacteria</taxon>
        <taxon>Bacillati</taxon>
        <taxon>Bacillota</taxon>
        <taxon>Clostridia</taxon>
        <taxon>Eubacteriales</taxon>
        <taxon>Clostridiaceae</taxon>
        <taxon>Clostridium</taxon>
    </lineage>
</organism>
<reference evidence="1" key="1">
    <citation type="submission" date="2019-11" db="EMBL/GenBank/DDBJ databases">
        <authorList>
            <person name="Feng L."/>
        </authorList>
    </citation>
    <scope>NUCLEOTIDE SEQUENCE</scope>
    <source>
        <strain evidence="1">CButyricumLFYP62</strain>
    </source>
</reference>
<dbReference type="RefSeq" id="WP_156736476.1">
    <property type="nucleotide sequence ID" value="NZ_CACRTU010000012.1"/>
</dbReference>
<accession>A0A6N3BHW4</accession>
<dbReference type="EMBL" id="CACRTU010000012">
    <property type="protein sequence ID" value="VYU02238.1"/>
    <property type="molecule type" value="Genomic_DNA"/>
</dbReference>